<dbReference type="AlphaFoldDB" id="A0A345SYR4"/>
<evidence type="ECO:0000313" key="1">
    <source>
        <dbReference type="EMBL" id="AXI78869.1"/>
    </source>
</evidence>
<proteinExistence type="predicted"/>
<dbReference type="SUPFAM" id="SSF52096">
    <property type="entry name" value="ClpP/crotonase"/>
    <property type="match status" value="1"/>
</dbReference>
<dbReference type="CDD" id="cd06558">
    <property type="entry name" value="crotonase-like"/>
    <property type="match status" value="1"/>
</dbReference>
<dbReference type="RefSeq" id="WP_111489513.1">
    <property type="nucleotide sequence ID" value="NZ_CP031264.1"/>
</dbReference>
<dbReference type="GO" id="GO:0016853">
    <property type="term" value="F:isomerase activity"/>
    <property type="evidence" value="ECO:0007669"/>
    <property type="project" value="UniProtKB-KW"/>
</dbReference>
<gene>
    <name evidence="1" type="ORF">C7M71_017060</name>
</gene>
<dbReference type="PANTHER" id="PTHR11941">
    <property type="entry name" value="ENOYL-COA HYDRATASE-RELATED"/>
    <property type="match status" value="1"/>
</dbReference>
<dbReference type="OrthoDB" id="9777711at2"/>
<keyword evidence="2" id="KW-1185">Reference proteome</keyword>
<protein>
    <submittedName>
        <fullName evidence="1">Enoyl-CoA hydratase/isomerase family protein</fullName>
    </submittedName>
</protein>
<sequence>MPAISAATASMKCEVLPGGVALVEFSQAHEQNPFSSARMRELTQLVSDLDGRGDVACLVLYGGANRSFGAGGDFNEVSEFHGGDEVDAWIDDITDLYSTVAGISKPVVAAIDGYAIGVGLQIALCCDLRIGSSASKLVMPEFQVGIACNFGGYMLEAVAGRSVMQDMLFSCEEWSAPRALADRLLQEVVAPEELLDRALERARRIASYTPAAVQSTRPRVNGPYVEGLRRVREEGKRSHRTAFSVGEAQQRMRRVIGKG</sequence>
<reference evidence="2" key="1">
    <citation type="submission" date="2018-07" db="EMBL/GenBank/DDBJ databases">
        <title>Streptacidiphilus bronchialis DSM 106435 chromosome.</title>
        <authorList>
            <person name="Batra D."/>
            <person name="Gulvik C.A."/>
        </authorList>
    </citation>
    <scope>NUCLEOTIDE SEQUENCE [LARGE SCALE GENOMIC DNA]</scope>
    <source>
        <strain evidence="2">DSM 106435</strain>
    </source>
</reference>
<dbReference type="KEGG" id="stri:C7M71_017060"/>
<organism evidence="1 2">
    <name type="scientific">Peterkaempfera bronchialis</name>
    <dbReference type="NCBI Taxonomy" id="2126346"/>
    <lineage>
        <taxon>Bacteria</taxon>
        <taxon>Bacillati</taxon>
        <taxon>Actinomycetota</taxon>
        <taxon>Actinomycetes</taxon>
        <taxon>Kitasatosporales</taxon>
        <taxon>Streptomycetaceae</taxon>
        <taxon>Peterkaempfera</taxon>
    </lineage>
</organism>
<keyword evidence="1" id="KW-0413">Isomerase</keyword>
<accession>A0A345SYR4</accession>
<name>A0A345SYR4_9ACTN</name>
<dbReference type="InterPro" id="IPR029045">
    <property type="entry name" value="ClpP/crotonase-like_dom_sf"/>
</dbReference>
<dbReference type="Pfam" id="PF00378">
    <property type="entry name" value="ECH_1"/>
    <property type="match status" value="1"/>
</dbReference>
<dbReference type="GO" id="GO:0006635">
    <property type="term" value="P:fatty acid beta-oxidation"/>
    <property type="evidence" value="ECO:0007669"/>
    <property type="project" value="TreeGrafter"/>
</dbReference>
<dbReference type="Gene3D" id="3.90.226.10">
    <property type="entry name" value="2-enoyl-CoA Hydratase, Chain A, domain 1"/>
    <property type="match status" value="1"/>
</dbReference>
<dbReference type="EMBL" id="CP031264">
    <property type="protein sequence ID" value="AXI78869.1"/>
    <property type="molecule type" value="Genomic_DNA"/>
</dbReference>
<dbReference type="PANTHER" id="PTHR11941:SF54">
    <property type="entry name" value="ENOYL-COA HYDRATASE, MITOCHONDRIAL"/>
    <property type="match status" value="1"/>
</dbReference>
<dbReference type="Proteomes" id="UP000249340">
    <property type="component" value="Chromosome"/>
</dbReference>
<dbReference type="Gene3D" id="1.20.5.1610">
    <property type="match status" value="1"/>
</dbReference>
<dbReference type="InterPro" id="IPR001753">
    <property type="entry name" value="Enoyl-CoA_hydra/iso"/>
</dbReference>
<evidence type="ECO:0000313" key="2">
    <source>
        <dbReference type="Proteomes" id="UP000249340"/>
    </source>
</evidence>